<keyword evidence="7 13" id="KW-0812">Transmembrane</keyword>
<dbReference type="InterPro" id="IPR004358">
    <property type="entry name" value="Sig_transdc_His_kin-like_C"/>
</dbReference>
<evidence type="ECO:0000256" key="2">
    <source>
        <dbReference type="ARBA" id="ARBA00004651"/>
    </source>
</evidence>
<dbReference type="SUPFAM" id="SSF55874">
    <property type="entry name" value="ATPase domain of HSP90 chaperone/DNA topoisomerase II/histidine kinase"/>
    <property type="match status" value="1"/>
</dbReference>
<keyword evidence="4" id="KW-1003">Cell membrane</keyword>
<dbReference type="Gene3D" id="3.30.450.20">
    <property type="entry name" value="PAS domain"/>
    <property type="match status" value="2"/>
</dbReference>
<evidence type="ECO:0000256" key="6">
    <source>
        <dbReference type="ARBA" id="ARBA00022679"/>
    </source>
</evidence>
<evidence type="ECO:0000313" key="16">
    <source>
        <dbReference type="Proteomes" id="UP001197974"/>
    </source>
</evidence>
<comment type="catalytic activity">
    <reaction evidence="1">
        <text>ATP + protein L-histidine = ADP + protein N-phospho-L-histidine.</text>
        <dbReference type="EC" id="2.7.13.3"/>
    </reaction>
</comment>
<dbReference type="CDD" id="cd00082">
    <property type="entry name" value="HisKA"/>
    <property type="match status" value="1"/>
</dbReference>
<dbReference type="RefSeq" id="WP_226538964.1">
    <property type="nucleotide sequence ID" value="NZ_CP129013.1"/>
</dbReference>
<dbReference type="PROSITE" id="PS50109">
    <property type="entry name" value="HIS_KIN"/>
    <property type="match status" value="1"/>
</dbReference>
<evidence type="ECO:0000256" key="12">
    <source>
        <dbReference type="ARBA" id="ARBA00023012"/>
    </source>
</evidence>
<dbReference type="SUPFAM" id="SSF103190">
    <property type="entry name" value="Sensory domain-like"/>
    <property type="match status" value="1"/>
</dbReference>
<evidence type="ECO:0000256" key="10">
    <source>
        <dbReference type="ARBA" id="ARBA00022840"/>
    </source>
</evidence>
<accession>A0ABY9JZS5</accession>
<evidence type="ECO:0000256" key="3">
    <source>
        <dbReference type="ARBA" id="ARBA00012438"/>
    </source>
</evidence>
<feature type="transmembrane region" description="Helical" evidence="13">
    <location>
        <begin position="248"/>
        <end position="268"/>
    </location>
</feature>
<keyword evidence="10 15" id="KW-0067">ATP-binding</keyword>
<dbReference type="EC" id="2.7.13.3" evidence="3"/>
<dbReference type="SUPFAM" id="SSF47384">
    <property type="entry name" value="Homodimeric domain of signal transducing histidine kinase"/>
    <property type="match status" value="1"/>
</dbReference>
<evidence type="ECO:0000256" key="8">
    <source>
        <dbReference type="ARBA" id="ARBA00022741"/>
    </source>
</evidence>
<keyword evidence="16" id="KW-1185">Reference proteome</keyword>
<dbReference type="PANTHER" id="PTHR43065">
    <property type="entry name" value="SENSOR HISTIDINE KINASE"/>
    <property type="match status" value="1"/>
</dbReference>
<dbReference type="Gene3D" id="3.30.565.10">
    <property type="entry name" value="Histidine kinase-like ATPase, C-terminal domain"/>
    <property type="match status" value="1"/>
</dbReference>
<evidence type="ECO:0000256" key="1">
    <source>
        <dbReference type="ARBA" id="ARBA00000085"/>
    </source>
</evidence>
<dbReference type="PANTHER" id="PTHR43065:SF10">
    <property type="entry name" value="PEROXIDE STRESS-ACTIVATED HISTIDINE KINASE MAK3"/>
    <property type="match status" value="1"/>
</dbReference>
<dbReference type="InterPro" id="IPR029151">
    <property type="entry name" value="Sensor-like_sf"/>
</dbReference>
<evidence type="ECO:0000256" key="9">
    <source>
        <dbReference type="ARBA" id="ARBA00022777"/>
    </source>
</evidence>
<name>A0ABY9JZS5_9BACI</name>
<sequence>MFRNLVRNSFFIYILFVIIPALILSTMIVDYQKDSATDSARNNASMWLETNKKDTEQFVYKTITKIETMSIFLSNMASENIEPYLQDVLKQDNKLLSGFYIVNLEGDFIHHSDETIVKRKRNIAHRDYFIEAKETKSTSISEAFQGPMTDRHIVALATPILDDDNNVENILVATIRVDYLKNKILILHPEYPIIAKSAEKGDEIFKTREIGSKEQYLDPVSETVDYLSWKMEAYPKIVPIKDFIGSTILYSFLTFLLLNIFYVFFHYISLKRRAKKEQAENEAQKLELIGTLAASTAHEIRNPLTGIKGFLHLLKEKYKKDEDQQYFKIIDEEIERINEIVSEFLMLGKPTVHQHMKHDLKQMIDEIAPILHSEANMYNVKLDIEHSFADELPIYCTKAHIKQVILNLVKNSLDAISEGGKVKVLTRKTDKHIEIKVIDNGKGISEEQISQLFKPFFTLKEKGNGLGLVVCKRIVQLYDGSIFIESEENKGTTVTVSLPTM</sequence>
<feature type="domain" description="Histidine kinase" evidence="14">
    <location>
        <begin position="295"/>
        <end position="501"/>
    </location>
</feature>
<comment type="subcellular location">
    <subcellularLocation>
        <location evidence="2">Cell membrane</location>
        <topology evidence="2">Multi-pass membrane protein</topology>
    </subcellularLocation>
</comment>
<dbReference type="Proteomes" id="UP001197974">
    <property type="component" value="Chromosome"/>
</dbReference>
<dbReference type="Gene3D" id="1.10.287.130">
    <property type="match status" value="1"/>
</dbReference>
<feature type="transmembrane region" description="Helical" evidence="13">
    <location>
        <begin position="12"/>
        <end position="29"/>
    </location>
</feature>
<gene>
    <name evidence="15" type="ORF">LC087_02740</name>
</gene>
<keyword evidence="8" id="KW-0547">Nucleotide-binding</keyword>
<dbReference type="Pfam" id="PF00512">
    <property type="entry name" value="HisKA"/>
    <property type="match status" value="1"/>
</dbReference>
<evidence type="ECO:0000313" key="15">
    <source>
        <dbReference type="EMBL" id="WLR43141.1"/>
    </source>
</evidence>
<evidence type="ECO:0000256" key="7">
    <source>
        <dbReference type="ARBA" id="ARBA00022692"/>
    </source>
</evidence>
<reference evidence="15 16" key="1">
    <citation type="submission" date="2023-06" db="EMBL/GenBank/DDBJ databases">
        <title>Five Gram-positive bacteria isolated from mangrove sediments in Shenzhen, Guangdong, China.</title>
        <authorList>
            <person name="Yu S."/>
            <person name="Zheng W."/>
            <person name="Huang Y."/>
        </authorList>
    </citation>
    <scope>NUCLEOTIDE SEQUENCE [LARGE SCALE GENOMIC DNA]</scope>
    <source>
        <strain evidence="15 16">SaN35-3</strain>
    </source>
</reference>
<evidence type="ECO:0000259" key="14">
    <source>
        <dbReference type="PROSITE" id="PS50109"/>
    </source>
</evidence>
<keyword evidence="6" id="KW-0808">Transferase</keyword>
<keyword evidence="12" id="KW-0902">Two-component regulatory system</keyword>
<dbReference type="CDD" id="cd12914">
    <property type="entry name" value="PDC1_DGC_like"/>
    <property type="match status" value="1"/>
</dbReference>
<dbReference type="InterPro" id="IPR036890">
    <property type="entry name" value="HATPase_C_sf"/>
</dbReference>
<dbReference type="Pfam" id="PF02518">
    <property type="entry name" value="HATPase_c"/>
    <property type="match status" value="1"/>
</dbReference>
<dbReference type="InterPro" id="IPR005467">
    <property type="entry name" value="His_kinase_dom"/>
</dbReference>
<evidence type="ECO:0000256" key="4">
    <source>
        <dbReference type="ARBA" id="ARBA00022475"/>
    </source>
</evidence>
<dbReference type="InterPro" id="IPR036097">
    <property type="entry name" value="HisK_dim/P_sf"/>
</dbReference>
<keyword evidence="5" id="KW-0597">Phosphoprotein</keyword>
<keyword evidence="9" id="KW-0418">Kinase</keyword>
<dbReference type="InterPro" id="IPR003594">
    <property type="entry name" value="HATPase_dom"/>
</dbReference>
<proteinExistence type="predicted"/>
<dbReference type="PRINTS" id="PR00344">
    <property type="entry name" value="BCTRLSENSOR"/>
</dbReference>
<dbReference type="GO" id="GO:0005524">
    <property type="term" value="F:ATP binding"/>
    <property type="evidence" value="ECO:0007669"/>
    <property type="project" value="UniProtKB-KW"/>
</dbReference>
<dbReference type="SMART" id="SM00387">
    <property type="entry name" value="HATPase_c"/>
    <property type="match status" value="1"/>
</dbReference>
<dbReference type="EMBL" id="CP129013">
    <property type="protein sequence ID" value="WLR43141.1"/>
    <property type="molecule type" value="Genomic_DNA"/>
</dbReference>
<keyword evidence="13" id="KW-0472">Membrane</keyword>
<evidence type="ECO:0000256" key="5">
    <source>
        <dbReference type="ARBA" id="ARBA00022553"/>
    </source>
</evidence>
<dbReference type="SMART" id="SM00388">
    <property type="entry name" value="HisKA"/>
    <property type="match status" value="1"/>
</dbReference>
<evidence type="ECO:0000256" key="13">
    <source>
        <dbReference type="SAM" id="Phobius"/>
    </source>
</evidence>
<evidence type="ECO:0000256" key="11">
    <source>
        <dbReference type="ARBA" id="ARBA00022989"/>
    </source>
</evidence>
<keyword evidence="11 13" id="KW-1133">Transmembrane helix</keyword>
<dbReference type="InterPro" id="IPR003661">
    <property type="entry name" value="HisK_dim/P_dom"/>
</dbReference>
<organism evidence="15 16">
    <name type="scientific">Bacillus carboniphilus</name>
    <dbReference type="NCBI Taxonomy" id="86663"/>
    <lineage>
        <taxon>Bacteria</taxon>
        <taxon>Bacillati</taxon>
        <taxon>Bacillota</taxon>
        <taxon>Bacilli</taxon>
        <taxon>Bacillales</taxon>
        <taxon>Bacillaceae</taxon>
        <taxon>Bacillus</taxon>
    </lineage>
</organism>
<protein>
    <recommendedName>
        <fullName evidence="3">histidine kinase</fullName>
        <ecNumber evidence="3">2.7.13.3</ecNumber>
    </recommendedName>
</protein>